<reference evidence="2" key="1">
    <citation type="submission" date="2017-01" db="EMBL/GenBank/DDBJ databases">
        <authorList>
            <person name="Varghese N."/>
            <person name="Submissions S."/>
        </authorList>
    </citation>
    <scope>NUCLEOTIDE SEQUENCE [LARGE SCALE GENOMIC DNA]</scope>
    <source>
        <strain evidence="2">DSM 21768</strain>
    </source>
</reference>
<dbReference type="RefSeq" id="WP_144295813.1">
    <property type="nucleotide sequence ID" value="NZ_FTNU01000036.1"/>
</dbReference>
<proteinExistence type="predicted"/>
<accession>A0A1N7GCC3</accession>
<dbReference type="Proteomes" id="UP000187495">
    <property type="component" value="Unassembled WGS sequence"/>
</dbReference>
<organism evidence="1 2">
    <name type="scientific">Moraxella cuniculi DSM 21768</name>
    <dbReference type="NCBI Taxonomy" id="1122245"/>
    <lineage>
        <taxon>Bacteria</taxon>
        <taxon>Pseudomonadati</taxon>
        <taxon>Pseudomonadota</taxon>
        <taxon>Gammaproteobacteria</taxon>
        <taxon>Moraxellales</taxon>
        <taxon>Moraxellaceae</taxon>
        <taxon>Moraxella</taxon>
    </lineage>
</organism>
<feature type="non-terminal residue" evidence="1">
    <location>
        <position position="120"/>
    </location>
</feature>
<keyword evidence="2" id="KW-1185">Reference proteome</keyword>
<name>A0A1N7GCC3_9GAMM</name>
<evidence type="ECO:0000313" key="2">
    <source>
        <dbReference type="Proteomes" id="UP000187495"/>
    </source>
</evidence>
<protein>
    <submittedName>
        <fullName evidence="1">Uncharacterized protein</fullName>
    </submittedName>
</protein>
<sequence length="120" mass="13877">MMKDALEYVGENRNHYGKASDIKASTKRVLNVANSTGYHTIDTLNERANYFGAMYGYTGQPWFRVAESESRNWLSLKGADKTFYSDWIAEAGAVIMKNGKKEFQDIYKNHQNKTLSWSYW</sequence>
<evidence type="ECO:0000313" key="1">
    <source>
        <dbReference type="EMBL" id="SIS10188.1"/>
    </source>
</evidence>
<dbReference type="STRING" id="34061.B0189_08905"/>
<dbReference type="AlphaFoldDB" id="A0A1N7GCC3"/>
<gene>
    <name evidence="1" type="ORF">SAMN02745664_1361</name>
</gene>
<dbReference type="EMBL" id="FTNU01000036">
    <property type="protein sequence ID" value="SIS10188.1"/>
    <property type="molecule type" value="Genomic_DNA"/>
</dbReference>